<evidence type="ECO:0000259" key="15">
    <source>
        <dbReference type="Pfam" id="PF08029"/>
    </source>
</evidence>
<dbReference type="GO" id="GO:0000105">
    <property type="term" value="P:L-histidine biosynthetic process"/>
    <property type="evidence" value="ECO:0007669"/>
    <property type="project" value="UniProtKB-KW"/>
</dbReference>
<keyword evidence="11" id="KW-0547">Nucleotide-binding</keyword>
<dbReference type="Proteomes" id="UP001165063">
    <property type="component" value="Unassembled WGS sequence"/>
</dbReference>
<dbReference type="EC" id="2.4.2.17" evidence="5"/>
<evidence type="ECO:0000256" key="10">
    <source>
        <dbReference type="ARBA" id="ARBA00022679"/>
    </source>
</evidence>
<proteinExistence type="inferred from homology"/>
<dbReference type="GO" id="GO:0003879">
    <property type="term" value="F:ATP phosphoribosyltransferase activity"/>
    <property type="evidence" value="ECO:0007669"/>
    <property type="project" value="UniProtKB-EC"/>
</dbReference>
<evidence type="ECO:0000256" key="6">
    <source>
        <dbReference type="ARBA" id="ARBA00020998"/>
    </source>
</evidence>
<dbReference type="InterPro" id="IPR011322">
    <property type="entry name" value="N-reg_PII-like_a/b"/>
</dbReference>
<accession>A0A9W6WG20</accession>
<keyword evidence="12" id="KW-0067">ATP-binding</keyword>
<evidence type="ECO:0000256" key="13">
    <source>
        <dbReference type="ARBA" id="ARBA00023102"/>
    </source>
</evidence>
<dbReference type="Gene3D" id="3.30.70.120">
    <property type="match status" value="1"/>
</dbReference>
<dbReference type="SUPFAM" id="SSF54913">
    <property type="entry name" value="GlnB-like"/>
    <property type="match status" value="1"/>
</dbReference>
<dbReference type="PANTHER" id="PTHR21403">
    <property type="entry name" value="ATP PHOSPHORIBOSYLTRANSFERASE ATP-PRTASE"/>
    <property type="match status" value="1"/>
</dbReference>
<evidence type="ECO:0000256" key="5">
    <source>
        <dbReference type="ARBA" id="ARBA00011946"/>
    </source>
</evidence>
<gene>
    <name evidence="16" type="ORF">Amon01_000907100</name>
</gene>
<evidence type="ECO:0000256" key="9">
    <source>
        <dbReference type="ARBA" id="ARBA00022676"/>
    </source>
</evidence>
<name>A0A9W6WG20_AMBMO</name>
<dbReference type="GO" id="GO:0005737">
    <property type="term" value="C:cytoplasm"/>
    <property type="evidence" value="ECO:0007669"/>
    <property type="project" value="UniProtKB-SubCell"/>
</dbReference>
<evidence type="ECO:0000256" key="11">
    <source>
        <dbReference type="ARBA" id="ARBA00022741"/>
    </source>
</evidence>
<keyword evidence="8" id="KW-0028">Amino-acid biosynthesis</keyword>
<evidence type="ECO:0000256" key="8">
    <source>
        <dbReference type="ARBA" id="ARBA00022605"/>
    </source>
</evidence>
<protein>
    <recommendedName>
        <fullName evidence="6">ATP phosphoribosyltransferase</fullName>
        <ecNumber evidence="5">2.4.2.17</ecNumber>
    </recommendedName>
</protein>
<dbReference type="InterPro" id="IPR015867">
    <property type="entry name" value="N-reg_PII/ATP_PRibTrfase_C"/>
</dbReference>
<comment type="similarity">
    <text evidence="4">Belongs to the ATP phosphoribosyltransferase family.</text>
</comment>
<dbReference type="InterPro" id="IPR001348">
    <property type="entry name" value="ATP_PRibTrfase_HisG"/>
</dbReference>
<dbReference type="PANTHER" id="PTHR21403:SF8">
    <property type="entry name" value="ATP PHOSPHORIBOSYLTRANSFERASE"/>
    <property type="match status" value="1"/>
</dbReference>
<dbReference type="GO" id="GO:0000287">
    <property type="term" value="F:magnesium ion binding"/>
    <property type="evidence" value="ECO:0007669"/>
    <property type="project" value="InterPro"/>
</dbReference>
<dbReference type="NCBIfam" id="TIGR03455">
    <property type="entry name" value="HisG_C-term"/>
    <property type="match status" value="1"/>
</dbReference>
<comment type="function">
    <text evidence="14">Catalyzes the condensation of ATP and 5-phosphoribose 1-diphosphate to form N'-(5'-phosphoribosyl)-ATP (PR-ATP). Has a crucial role in the pathway because the rate of histidine biosynthesis seems to be controlled primarily by regulation of the enzymatic activity.</text>
</comment>
<evidence type="ECO:0000313" key="16">
    <source>
        <dbReference type="EMBL" id="GME68832.1"/>
    </source>
</evidence>
<evidence type="ECO:0000256" key="2">
    <source>
        <dbReference type="ARBA" id="ARBA00004496"/>
    </source>
</evidence>
<dbReference type="EMBL" id="BSXU01009363">
    <property type="protein sequence ID" value="GME68832.1"/>
    <property type="molecule type" value="Genomic_DNA"/>
</dbReference>
<keyword evidence="9" id="KW-0328">Glycosyltransferase</keyword>
<dbReference type="InterPro" id="IPR013115">
    <property type="entry name" value="HisG_C"/>
</dbReference>
<comment type="pathway">
    <text evidence="3">Amino-acid biosynthesis; L-histidine biosynthesis; L-histidine from 5-phospho-alpha-D-ribose 1-diphosphate: step 1/9.</text>
</comment>
<sequence>MAAQKYILCNYNAPRNKLDDLLKLTPGRRAATVSPLLEEDWAAVSSMVERKNIGEIMDKLKAGGATDILIFEISNCRV</sequence>
<comment type="subcellular location">
    <subcellularLocation>
        <location evidence="2">Cytoplasm</location>
    </subcellularLocation>
</comment>
<keyword evidence="7" id="KW-0963">Cytoplasm</keyword>
<evidence type="ECO:0000256" key="4">
    <source>
        <dbReference type="ARBA" id="ARBA00009372"/>
    </source>
</evidence>
<evidence type="ECO:0000256" key="12">
    <source>
        <dbReference type="ARBA" id="ARBA00022840"/>
    </source>
</evidence>
<evidence type="ECO:0000256" key="3">
    <source>
        <dbReference type="ARBA" id="ARBA00004667"/>
    </source>
</evidence>
<dbReference type="OrthoDB" id="2574at2759"/>
<dbReference type="FunFam" id="3.30.70.120:FF:000003">
    <property type="entry name" value="ATP phosphoribosyltransferase"/>
    <property type="match status" value="1"/>
</dbReference>
<keyword evidence="10" id="KW-0808">Transferase</keyword>
<keyword evidence="13" id="KW-0368">Histidine biosynthesis</keyword>
<evidence type="ECO:0000256" key="7">
    <source>
        <dbReference type="ARBA" id="ARBA00022490"/>
    </source>
</evidence>
<dbReference type="GO" id="GO:0005524">
    <property type="term" value="F:ATP binding"/>
    <property type="evidence" value="ECO:0007669"/>
    <property type="project" value="UniProtKB-KW"/>
</dbReference>
<evidence type="ECO:0000313" key="17">
    <source>
        <dbReference type="Proteomes" id="UP001165063"/>
    </source>
</evidence>
<keyword evidence="17" id="KW-1185">Reference proteome</keyword>
<comment type="caution">
    <text evidence="16">The sequence shown here is derived from an EMBL/GenBank/DDBJ whole genome shotgun (WGS) entry which is preliminary data.</text>
</comment>
<organism evidence="16 17">
    <name type="scientific">Ambrosiozyma monospora</name>
    <name type="common">Yeast</name>
    <name type="synonym">Endomycopsis monosporus</name>
    <dbReference type="NCBI Taxonomy" id="43982"/>
    <lineage>
        <taxon>Eukaryota</taxon>
        <taxon>Fungi</taxon>
        <taxon>Dikarya</taxon>
        <taxon>Ascomycota</taxon>
        <taxon>Saccharomycotina</taxon>
        <taxon>Pichiomycetes</taxon>
        <taxon>Pichiales</taxon>
        <taxon>Pichiaceae</taxon>
        <taxon>Ambrosiozyma</taxon>
    </lineage>
</organism>
<evidence type="ECO:0000256" key="14">
    <source>
        <dbReference type="ARBA" id="ARBA00024646"/>
    </source>
</evidence>
<dbReference type="Pfam" id="PF08029">
    <property type="entry name" value="HisG_C"/>
    <property type="match status" value="1"/>
</dbReference>
<evidence type="ECO:0000256" key="1">
    <source>
        <dbReference type="ARBA" id="ARBA00000915"/>
    </source>
</evidence>
<feature type="domain" description="Histidine biosynthesis HisG C-terminal" evidence="15">
    <location>
        <begin position="3"/>
        <end position="75"/>
    </location>
</feature>
<comment type="catalytic activity">
    <reaction evidence="1">
        <text>1-(5-phospho-beta-D-ribosyl)-ATP + diphosphate = 5-phospho-alpha-D-ribose 1-diphosphate + ATP</text>
        <dbReference type="Rhea" id="RHEA:18473"/>
        <dbReference type="ChEBI" id="CHEBI:30616"/>
        <dbReference type="ChEBI" id="CHEBI:33019"/>
        <dbReference type="ChEBI" id="CHEBI:58017"/>
        <dbReference type="ChEBI" id="CHEBI:73183"/>
        <dbReference type="EC" id="2.4.2.17"/>
    </reaction>
</comment>
<dbReference type="AlphaFoldDB" id="A0A9W6WG20"/>
<reference evidence="16" key="1">
    <citation type="submission" date="2023-04" db="EMBL/GenBank/DDBJ databases">
        <title>Ambrosiozyma monospora NBRC 1965.</title>
        <authorList>
            <person name="Ichikawa N."/>
            <person name="Sato H."/>
            <person name="Tonouchi N."/>
        </authorList>
    </citation>
    <scope>NUCLEOTIDE SEQUENCE</scope>
    <source>
        <strain evidence="16">NBRC 1965</strain>
    </source>
</reference>